<dbReference type="OrthoDB" id="5403091at2759"/>
<dbReference type="PANTHER" id="PTHR38797:SF7">
    <property type="entry name" value="TRANSCRIPTION FACTOR DOMAIN-CONTAINING PROTEIN"/>
    <property type="match status" value="1"/>
</dbReference>
<sequence length="347" mass="39056">MHHLRDSLLGSLPRDAPSTGDHARRDQADTRQSIARGDFTEVREVAFSNRTWVVTSRYCDIGDGVDSLEGQIHSLWYMYYELGRNISSESPEHEGIVLDILRIQGMGPLTRPSRGVNGIDIARTVDGALWNDLPFLAGDMTNFWLNNGASMSGTHRLNFATFLAKLAATRAAKDRLCQVALLIFRNLFESSQALRTGQESDEEDLNRGIKQLEVFHVLPAAVAWLKIAGHNLLLLSEVYWNECPSDISRGGEEFLESELGQRSPTGFSPWRYMFWLRRLHEIQEEAKEANERALEELATNGIEYMVNKIKARNAEILRAYKNGGDALHQDKHLSCLTSLAGLEEPES</sequence>
<gene>
    <name evidence="3" type="ORF">PEX2_040890</name>
</gene>
<dbReference type="HOGENOM" id="CLU_834163_0_0_1"/>
<dbReference type="GeneID" id="27676783"/>
<evidence type="ECO:0000313" key="3">
    <source>
        <dbReference type="EMBL" id="KGO57959.1"/>
    </source>
</evidence>
<keyword evidence="1" id="KW-0175">Coiled coil</keyword>
<evidence type="ECO:0000313" key="4">
    <source>
        <dbReference type="Proteomes" id="UP000030143"/>
    </source>
</evidence>
<name>A0A0A2ITG1_PENEN</name>
<dbReference type="RefSeq" id="XP_016599535.1">
    <property type="nucleotide sequence ID" value="XM_016741364.1"/>
</dbReference>
<protein>
    <submittedName>
        <fullName evidence="3">Uncharacterized protein</fullName>
    </submittedName>
</protein>
<evidence type="ECO:0000256" key="1">
    <source>
        <dbReference type="SAM" id="Coils"/>
    </source>
</evidence>
<dbReference type="EMBL" id="JQFZ01000133">
    <property type="protein sequence ID" value="KGO57959.1"/>
    <property type="molecule type" value="Genomic_DNA"/>
</dbReference>
<feature type="region of interest" description="Disordered" evidence="2">
    <location>
        <begin position="1"/>
        <end position="33"/>
    </location>
</feature>
<comment type="caution">
    <text evidence="3">The sequence shown here is derived from an EMBL/GenBank/DDBJ whole genome shotgun (WGS) entry which is preliminary data.</text>
</comment>
<dbReference type="Proteomes" id="UP000030143">
    <property type="component" value="Unassembled WGS sequence"/>
</dbReference>
<dbReference type="InterPro" id="IPR053204">
    <property type="entry name" value="Oxopyrrolidines_Biosynth-assoc"/>
</dbReference>
<dbReference type="VEuPathDB" id="FungiDB:PEXP_018940"/>
<accession>A0A0A2ITG1</accession>
<dbReference type="AlphaFoldDB" id="A0A0A2ITG1"/>
<dbReference type="InterPro" id="IPR022085">
    <property type="entry name" value="OpdG"/>
</dbReference>
<proteinExistence type="predicted"/>
<dbReference type="PhylomeDB" id="A0A0A2ITG1"/>
<dbReference type="PANTHER" id="PTHR38797">
    <property type="entry name" value="NUCLEAR PORE COMPLEX PROTEIN NUP85-RELATED"/>
    <property type="match status" value="1"/>
</dbReference>
<feature type="coiled-coil region" evidence="1">
    <location>
        <begin position="272"/>
        <end position="300"/>
    </location>
</feature>
<organism evidence="3 4">
    <name type="scientific">Penicillium expansum</name>
    <name type="common">Blue mold rot fungus</name>
    <dbReference type="NCBI Taxonomy" id="27334"/>
    <lineage>
        <taxon>Eukaryota</taxon>
        <taxon>Fungi</taxon>
        <taxon>Dikarya</taxon>
        <taxon>Ascomycota</taxon>
        <taxon>Pezizomycotina</taxon>
        <taxon>Eurotiomycetes</taxon>
        <taxon>Eurotiomycetidae</taxon>
        <taxon>Eurotiales</taxon>
        <taxon>Aspergillaceae</taxon>
        <taxon>Penicillium</taxon>
    </lineage>
</organism>
<evidence type="ECO:0000256" key="2">
    <source>
        <dbReference type="SAM" id="MobiDB-lite"/>
    </source>
</evidence>
<keyword evidence="4" id="KW-1185">Reference proteome</keyword>
<reference evidence="3 4" key="1">
    <citation type="journal article" date="2015" name="Mol. Plant Microbe Interact.">
        <title>Genome, transcriptome, and functional analyses of Penicillium expansum provide new insights into secondary metabolism and pathogenicity.</title>
        <authorList>
            <person name="Ballester A.R."/>
            <person name="Marcet-Houben M."/>
            <person name="Levin E."/>
            <person name="Sela N."/>
            <person name="Selma-Lazaro C."/>
            <person name="Carmona L."/>
            <person name="Wisniewski M."/>
            <person name="Droby S."/>
            <person name="Gonzalez-Candelas L."/>
            <person name="Gabaldon T."/>
        </authorList>
    </citation>
    <scope>NUCLEOTIDE SEQUENCE [LARGE SCALE GENOMIC DNA]</scope>
    <source>
        <strain evidence="3 4">MD-8</strain>
    </source>
</reference>
<dbReference type="Pfam" id="PF12311">
    <property type="entry name" value="DUF3632"/>
    <property type="match status" value="1"/>
</dbReference>